<gene>
    <name evidence="1" type="ORF">M404DRAFT_999533</name>
</gene>
<name>A0A0C3K8C8_PISTI</name>
<accession>A0A0C3K8C8</accession>
<dbReference type="AlphaFoldDB" id="A0A0C3K8C8"/>
<keyword evidence="2" id="KW-1185">Reference proteome</keyword>
<proteinExistence type="predicted"/>
<dbReference type="HOGENOM" id="CLU_2850643_0_0_1"/>
<reference evidence="2" key="2">
    <citation type="submission" date="2015-01" db="EMBL/GenBank/DDBJ databases">
        <title>Evolutionary Origins and Diversification of the Mycorrhizal Mutualists.</title>
        <authorList>
            <consortium name="DOE Joint Genome Institute"/>
            <consortium name="Mycorrhizal Genomics Consortium"/>
            <person name="Kohler A."/>
            <person name="Kuo A."/>
            <person name="Nagy L.G."/>
            <person name="Floudas D."/>
            <person name="Copeland A."/>
            <person name="Barry K.W."/>
            <person name="Cichocki N."/>
            <person name="Veneault-Fourrey C."/>
            <person name="LaButti K."/>
            <person name="Lindquist E.A."/>
            <person name="Lipzen A."/>
            <person name="Lundell T."/>
            <person name="Morin E."/>
            <person name="Murat C."/>
            <person name="Riley R."/>
            <person name="Ohm R."/>
            <person name="Sun H."/>
            <person name="Tunlid A."/>
            <person name="Henrissat B."/>
            <person name="Grigoriev I.V."/>
            <person name="Hibbett D.S."/>
            <person name="Martin F."/>
        </authorList>
    </citation>
    <scope>NUCLEOTIDE SEQUENCE [LARGE SCALE GENOMIC DNA]</scope>
    <source>
        <strain evidence="2">Marx 270</strain>
    </source>
</reference>
<dbReference type="InParanoid" id="A0A0C3K8C8"/>
<dbReference type="EMBL" id="KN831965">
    <property type="protein sequence ID" value="KIO05812.1"/>
    <property type="molecule type" value="Genomic_DNA"/>
</dbReference>
<dbReference type="Proteomes" id="UP000054217">
    <property type="component" value="Unassembled WGS sequence"/>
</dbReference>
<protein>
    <submittedName>
        <fullName evidence="1">Uncharacterized protein</fullName>
    </submittedName>
</protein>
<sequence length="65" mass="7288">MKCTHDVRMLRRLRPTNLLGHKSSFPIRSRGGWRAGKLVGVLSFLRKNKRVVAHHEEAGAPQGTA</sequence>
<organism evidence="1 2">
    <name type="scientific">Pisolithus tinctorius Marx 270</name>
    <dbReference type="NCBI Taxonomy" id="870435"/>
    <lineage>
        <taxon>Eukaryota</taxon>
        <taxon>Fungi</taxon>
        <taxon>Dikarya</taxon>
        <taxon>Basidiomycota</taxon>
        <taxon>Agaricomycotina</taxon>
        <taxon>Agaricomycetes</taxon>
        <taxon>Agaricomycetidae</taxon>
        <taxon>Boletales</taxon>
        <taxon>Sclerodermatineae</taxon>
        <taxon>Pisolithaceae</taxon>
        <taxon>Pisolithus</taxon>
    </lineage>
</organism>
<evidence type="ECO:0000313" key="2">
    <source>
        <dbReference type="Proteomes" id="UP000054217"/>
    </source>
</evidence>
<reference evidence="1 2" key="1">
    <citation type="submission" date="2014-04" db="EMBL/GenBank/DDBJ databases">
        <authorList>
            <consortium name="DOE Joint Genome Institute"/>
            <person name="Kuo A."/>
            <person name="Kohler A."/>
            <person name="Costa M.D."/>
            <person name="Nagy L.G."/>
            <person name="Floudas D."/>
            <person name="Copeland A."/>
            <person name="Barry K.W."/>
            <person name="Cichocki N."/>
            <person name="Veneault-Fourrey C."/>
            <person name="LaButti K."/>
            <person name="Lindquist E.A."/>
            <person name="Lipzen A."/>
            <person name="Lundell T."/>
            <person name="Morin E."/>
            <person name="Murat C."/>
            <person name="Sun H."/>
            <person name="Tunlid A."/>
            <person name="Henrissat B."/>
            <person name="Grigoriev I.V."/>
            <person name="Hibbett D.S."/>
            <person name="Martin F."/>
            <person name="Nordberg H.P."/>
            <person name="Cantor M.N."/>
            <person name="Hua S.X."/>
        </authorList>
    </citation>
    <scope>NUCLEOTIDE SEQUENCE [LARGE SCALE GENOMIC DNA]</scope>
    <source>
        <strain evidence="1 2">Marx 270</strain>
    </source>
</reference>
<evidence type="ECO:0000313" key="1">
    <source>
        <dbReference type="EMBL" id="KIO05812.1"/>
    </source>
</evidence>